<reference evidence="10 11" key="1">
    <citation type="journal article" date="2015" name="BMC Genomics">
        <title>The genome of the truffle-parasite Tolypocladium ophioglossoides and the evolution of antifungal peptaibiotics.</title>
        <authorList>
            <person name="Quandt C.A."/>
            <person name="Bushley K.E."/>
            <person name="Spatafora J.W."/>
        </authorList>
    </citation>
    <scope>NUCLEOTIDE SEQUENCE [LARGE SCALE GENOMIC DNA]</scope>
    <source>
        <strain evidence="10 11">CBS 100239</strain>
    </source>
</reference>
<evidence type="ECO:0000256" key="3">
    <source>
        <dbReference type="ARBA" id="ARBA00022448"/>
    </source>
</evidence>
<dbReference type="EMBL" id="LFRF01000020">
    <property type="protein sequence ID" value="KND89162.1"/>
    <property type="molecule type" value="Genomic_DNA"/>
</dbReference>
<feature type="transmembrane region" description="Helical" evidence="8">
    <location>
        <begin position="270"/>
        <end position="295"/>
    </location>
</feature>
<evidence type="ECO:0000256" key="5">
    <source>
        <dbReference type="ARBA" id="ARBA00022989"/>
    </source>
</evidence>
<feature type="transmembrane region" description="Helical" evidence="8">
    <location>
        <begin position="436"/>
        <end position="458"/>
    </location>
</feature>
<feature type="transmembrane region" description="Helical" evidence="8">
    <location>
        <begin position="407"/>
        <end position="424"/>
    </location>
</feature>
<dbReference type="Proteomes" id="UP000036947">
    <property type="component" value="Unassembled WGS sequence"/>
</dbReference>
<keyword evidence="5 8" id="KW-1133">Transmembrane helix</keyword>
<dbReference type="PANTHER" id="PTHR23501:SF12">
    <property type="entry name" value="MAJOR FACILITATOR SUPERFAMILY (MFS) PROFILE DOMAIN-CONTAINING PROTEIN-RELATED"/>
    <property type="match status" value="1"/>
</dbReference>
<dbReference type="OrthoDB" id="10021397at2759"/>
<evidence type="ECO:0000256" key="2">
    <source>
        <dbReference type="ARBA" id="ARBA00007520"/>
    </source>
</evidence>
<feature type="transmembrane region" description="Helical" evidence="8">
    <location>
        <begin position="342"/>
        <end position="363"/>
    </location>
</feature>
<evidence type="ECO:0000256" key="8">
    <source>
        <dbReference type="SAM" id="Phobius"/>
    </source>
</evidence>
<feature type="transmembrane region" description="Helical" evidence="8">
    <location>
        <begin position="375"/>
        <end position="395"/>
    </location>
</feature>
<comment type="subcellular location">
    <subcellularLocation>
        <location evidence="1">Membrane</location>
        <topology evidence="1">Multi-pass membrane protein</topology>
    </subcellularLocation>
</comment>
<feature type="transmembrane region" description="Helical" evidence="8">
    <location>
        <begin position="301"/>
        <end position="321"/>
    </location>
</feature>
<keyword evidence="3" id="KW-0813">Transport</keyword>
<dbReference type="PROSITE" id="PS50850">
    <property type="entry name" value="MFS"/>
    <property type="match status" value="1"/>
</dbReference>
<gene>
    <name evidence="10" type="ORF">TOPH_06101</name>
</gene>
<evidence type="ECO:0000256" key="1">
    <source>
        <dbReference type="ARBA" id="ARBA00004141"/>
    </source>
</evidence>
<organism evidence="10 11">
    <name type="scientific">Tolypocladium ophioglossoides (strain CBS 100239)</name>
    <name type="common">Snaketongue truffleclub</name>
    <name type="synonym">Elaphocordyceps ophioglossoides</name>
    <dbReference type="NCBI Taxonomy" id="1163406"/>
    <lineage>
        <taxon>Eukaryota</taxon>
        <taxon>Fungi</taxon>
        <taxon>Dikarya</taxon>
        <taxon>Ascomycota</taxon>
        <taxon>Pezizomycotina</taxon>
        <taxon>Sordariomycetes</taxon>
        <taxon>Hypocreomycetidae</taxon>
        <taxon>Hypocreales</taxon>
        <taxon>Ophiocordycipitaceae</taxon>
        <taxon>Tolypocladium</taxon>
    </lineage>
</organism>
<name>A0A0L0N509_TOLOC</name>
<evidence type="ECO:0000256" key="4">
    <source>
        <dbReference type="ARBA" id="ARBA00022692"/>
    </source>
</evidence>
<feature type="domain" description="Major facilitator superfamily (MFS) profile" evidence="9">
    <location>
        <begin position="57"/>
        <end position="570"/>
    </location>
</feature>
<keyword evidence="11" id="KW-1185">Reference proteome</keyword>
<sequence>MPSPSPSVEKPLEIEPSGQGHQTSSELEANVPLQEKSPEEAADASPREIHGILWFLVVIGILSSIFLYSLDNTVVADITPVGVLCDCRSVLHDRADCGKTAVNRFGDVVKLPWLSVGFLLGGSAVVLPFGKLYGLFDAKWLYVMSSVIFNVGSAICGAAPNMNALIVGRVLAGMGGNGMYLGVMTLLSVNTSDRERPGYLSFVGLVWGIGTVLGPVVGGAFVESPATWRWAFYINLCVAGLFAPVYIFLIPSFKPRAGTKITTLLREIDIVGTILSIGAIITLVMAINFGGALYAWGSGQIIALFVVSGALFIIFGVQQGFPIFTSVGTRIFPCQFMRNINAILLYICASAVNTAGFIPIYYVPLYFQFTRGDGAIKAAVRLLPLIFVLSASILANGHLMSRFSYFQPWYIFGSILTLVGGALLSRINPDTPEANIYGYEILVGIGTGCYIQAGYAVIQGVVPATEMAYGIGFMMLAQLGGIAFGLAIAGAVFINDAIAGLSLILPDVSRSELQLAISGTSGAYFQSLPADLRAQSIDVIVAALQKVFIPVYVGAAVSLIASVCFTQRKLFKDAIAIAA</sequence>
<keyword evidence="4 8" id="KW-0812">Transmembrane</keyword>
<dbReference type="InterPro" id="IPR036259">
    <property type="entry name" value="MFS_trans_sf"/>
</dbReference>
<feature type="transmembrane region" description="Helical" evidence="8">
    <location>
        <begin position="199"/>
        <end position="222"/>
    </location>
</feature>
<protein>
    <submittedName>
        <fullName evidence="10">Putative HC-toxin efflux carrier TOXA</fullName>
    </submittedName>
</protein>
<comment type="caution">
    <text evidence="10">The sequence shown here is derived from an EMBL/GenBank/DDBJ whole genome shotgun (WGS) entry which is preliminary data.</text>
</comment>
<evidence type="ECO:0000313" key="11">
    <source>
        <dbReference type="Proteomes" id="UP000036947"/>
    </source>
</evidence>
<evidence type="ECO:0000259" key="9">
    <source>
        <dbReference type="PROSITE" id="PS50850"/>
    </source>
</evidence>
<feature type="transmembrane region" description="Helical" evidence="8">
    <location>
        <begin position="166"/>
        <end position="187"/>
    </location>
</feature>
<feature type="transmembrane region" description="Helical" evidence="8">
    <location>
        <begin position="52"/>
        <end position="70"/>
    </location>
</feature>
<dbReference type="Gene3D" id="1.20.1250.20">
    <property type="entry name" value="MFS general substrate transporter like domains"/>
    <property type="match status" value="1"/>
</dbReference>
<dbReference type="Pfam" id="PF07690">
    <property type="entry name" value="MFS_1"/>
    <property type="match status" value="1"/>
</dbReference>
<dbReference type="GO" id="GO:0022857">
    <property type="term" value="F:transmembrane transporter activity"/>
    <property type="evidence" value="ECO:0007669"/>
    <property type="project" value="InterPro"/>
</dbReference>
<feature type="transmembrane region" description="Helical" evidence="8">
    <location>
        <begin position="228"/>
        <end position="249"/>
    </location>
</feature>
<comment type="similarity">
    <text evidence="2">Belongs to the major facilitator superfamily. TCR/Tet family.</text>
</comment>
<feature type="transmembrane region" description="Helical" evidence="8">
    <location>
        <begin position="470"/>
        <end position="494"/>
    </location>
</feature>
<evidence type="ECO:0000313" key="10">
    <source>
        <dbReference type="EMBL" id="KND89162.1"/>
    </source>
</evidence>
<feature type="transmembrane region" description="Helical" evidence="8">
    <location>
        <begin position="140"/>
        <end position="160"/>
    </location>
</feature>
<evidence type="ECO:0000256" key="6">
    <source>
        <dbReference type="ARBA" id="ARBA00023136"/>
    </source>
</evidence>
<keyword evidence="6 8" id="KW-0472">Membrane</keyword>
<dbReference type="GO" id="GO:0005886">
    <property type="term" value="C:plasma membrane"/>
    <property type="evidence" value="ECO:0007669"/>
    <property type="project" value="TreeGrafter"/>
</dbReference>
<dbReference type="InterPro" id="IPR011701">
    <property type="entry name" value="MFS"/>
</dbReference>
<accession>A0A0L0N509</accession>
<proteinExistence type="inferred from homology"/>
<feature type="region of interest" description="Disordered" evidence="7">
    <location>
        <begin position="1"/>
        <end position="43"/>
    </location>
</feature>
<dbReference type="AlphaFoldDB" id="A0A0L0N509"/>
<dbReference type="SUPFAM" id="SSF103473">
    <property type="entry name" value="MFS general substrate transporter"/>
    <property type="match status" value="1"/>
</dbReference>
<feature type="transmembrane region" description="Helical" evidence="8">
    <location>
        <begin position="113"/>
        <end position="133"/>
    </location>
</feature>
<dbReference type="InterPro" id="IPR020846">
    <property type="entry name" value="MFS_dom"/>
</dbReference>
<dbReference type="PANTHER" id="PTHR23501">
    <property type="entry name" value="MAJOR FACILITATOR SUPERFAMILY"/>
    <property type="match status" value="1"/>
</dbReference>
<evidence type="ECO:0000256" key="7">
    <source>
        <dbReference type="SAM" id="MobiDB-lite"/>
    </source>
</evidence>